<reference evidence="2" key="1">
    <citation type="submission" date="2022-07" db="EMBL/GenBank/DDBJ databases">
        <authorList>
            <person name="Macas J."/>
            <person name="Novak P."/>
            <person name="Neumann P."/>
        </authorList>
    </citation>
    <scope>NUCLEOTIDE SEQUENCE</scope>
</reference>
<feature type="compositionally biased region" description="Basic and acidic residues" evidence="1">
    <location>
        <begin position="116"/>
        <end position="125"/>
    </location>
</feature>
<evidence type="ECO:0000256" key="1">
    <source>
        <dbReference type="SAM" id="MobiDB-lite"/>
    </source>
</evidence>
<comment type="caution">
    <text evidence="2">The sequence shown here is derived from an EMBL/GenBank/DDBJ whole genome shotgun (WGS) entry which is preliminary data.</text>
</comment>
<accession>A0A9P1EBR4</accession>
<dbReference type="OrthoDB" id="1304635at2759"/>
<evidence type="ECO:0000313" key="2">
    <source>
        <dbReference type="EMBL" id="CAH9093448.1"/>
    </source>
</evidence>
<sequence length="199" mass="22894">MATIVAHHKGYKVQGMTYTRDIDKVDAKLDLFSTYVISNAEVKAIKSNLVFPDNRYKFFWTLKDTTQIQRVQPGEELNTERQLQLLPTKLPNIHKYVNTEQRIKLRKKKRKRKNPNKKEGEEETRAIAAQKPPLKSELRILICIRREKHLRTVMEACDGRLGTCDGRPGTVMEACDGRLGTCDGRPRTAMEGEDLRVAK</sequence>
<protein>
    <submittedName>
        <fullName evidence="2">Uncharacterized protein</fullName>
    </submittedName>
</protein>
<dbReference type="AlphaFoldDB" id="A0A9P1EBR4"/>
<dbReference type="Proteomes" id="UP001152484">
    <property type="component" value="Unassembled WGS sequence"/>
</dbReference>
<name>A0A9P1EBR4_CUSEU</name>
<dbReference type="EMBL" id="CAMAPE010000030">
    <property type="protein sequence ID" value="CAH9093448.1"/>
    <property type="molecule type" value="Genomic_DNA"/>
</dbReference>
<feature type="region of interest" description="Disordered" evidence="1">
    <location>
        <begin position="104"/>
        <end position="128"/>
    </location>
</feature>
<evidence type="ECO:0000313" key="3">
    <source>
        <dbReference type="Proteomes" id="UP001152484"/>
    </source>
</evidence>
<keyword evidence="3" id="KW-1185">Reference proteome</keyword>
<organism evidence="2 3">
    <name type="scientific">Cuscuta europaea</name>
    <name type="common">European dodder</name>
    <dbReference type="NCBI Taxonomy" id="41803"/>
    <lineage>
        <taxon>Eukaryota</taxon>
        <taxon>Viridiplantae</taxon>
        <taxon>Streptophyta</taxon>
        <taxon>Embryophyta</taxon>
        <taxon>Tracheophyta</taxon>
        <taxon>Spermatophyta</taxon>
        <taxon>Magnoliopsida</taxon>
        <taxon>eudicotyledons</taxon>
        <taxon>Gunneridae</taxon>
        <taxon>Pentapetalae</taxon>
        <taxon>asterids</taxon>
        <taxon>lamiids</taxon>
        <taxon>Solanales</taxon>
        <taxon>Convolvulaceae</taxon>
        <taxon>Cuscuteae</taxon>
        <taxon>Cuscuta</taxon>
        <taxon>Cuscuta subgen. Cuscuta</taxon>
    </lineage>
</organism>
<proteinExistence type="predicted"/>
<gene>
    <name evidence="2" type="ORF">CEURO_LOCUS12378</name>
</gene>
<feature type="compositionally biased region" description="Basic residues" evidence="1">
    <location>
        <begin position="104"/>
        <end position="115"/>
    </location>
</feature>